<sequence length="334" mass="39024">MKQMIMFIKACRICHEQQNLYTCRRCYSVNYCFDHADTVKRDGNFDCEKLKLCLEVDSKLQFGSTLLGHHFINPPVYFKPSVDMSSFLKLHNFKFLDSVTLYCYTDYISGPLTLYYGMKNVLLLNPQGEHFCYIVYIVAANIVDKAYVPSWGLFLHRLRWQTQLRIILIGLQLQDDRKNIETCIKCRPTQRKFNFECHRTSYCDYVNSDMYIKPKVIIEFQVDFNDWEPSSELILKLRDQNCPLLLTDKSKLKVEENINKLFEVLGSPLNIAYHEKNKFCSIRPCTDLENDGVSYRNHHLTVFKNLSVSSPSDTSSDTSSDMLSDISSEINNYD</sequence>
<protein>
    <submittedName>
        <fullName evidence="4 5">Uncharacterized protein LOC106740606</fullName>
    </submittedName>
</protein>
<reference evidence="4 5" key="1">
    <citation type="submission" date="2025-04" db="UniProtKB">
        <authorList>
            <consortium name="RefSeq"/>
        </authorList>
    </citation>
    <scope>IDENTIFICATION</scope>
</reference>
<evidence type="ECO:0000256" key="1">
    <source>
        <dbReference type="SAM" id="MobiDB-lite"/>
    </source>
</evidence>
<dbReference type="PANTHER" id="PTHR28069">
    <property type="entry name" value="GH20023P"/>
    <property type="match status" value="1"/>
</dbReference>
<gene>
    <name evidence="4 5 6 7" type="primary">LOC106740606</name>
</gene>
<evidence type="ECO:0000259" key="2">
    <source>
        <dbReference type="Pfam" id="PF20179"/>
    </source>
</evidence>
<evidence type="ECO:0000313" key="4">
    <source>
        <dbReference type="RefSeq" id="XP_014467294.1"/>
    </source>
</evidence>
<dbReference type="Pfam" id="PF20179">
    <property type="entry name" value="MSS51_C"/>
    <property type="match status" value="1"/>
</dbReference>
<keyword evidence="3" id="KW-1185">Reference proteome</keyword>
<dbReference type="OrthoDB" id="5282002at2759"/>
<dbReference type="InterPro" id="IPR046824">
    <property type="entry name" value="Mss51-like_C"/>
</dbReference>
<dbReference type="AlphaFoldDB" id="A0A6P3WN92"/>
<dbReference type="RefSeq" id="XP_014467297.1">
    <property type="nucleotide sequence ID" value="XM_014611811.1"/>
</dbReference>
<feature type="region of interest" description="Disordered" evidence="1">
    <location>
        <begin position="308"/>
        <end position="334"/>
    </location>
</feature>
<dbReference type="RefSeq" id="XP_014467294.1">
    <property type="nucleotide sequence ID" value="XM_014611808.1"/>
</dbReference>
<feature type="domain" description="Mitochondrial splicing suppressor 51-like C-terminal" evidence="2">
    <location>
        <begin position="111"/>
        <end position="287"/>
    </location>
</feature>
<dbReference type="RefSeq" id="XP_014467296.1">
    <property type="nucleotide sequence ID" value="XM_014611810.1"/>
</dbReference>
<evidence type="ECO:0000313" key="7">
    <source>
        <dbReference type="RefSeq" id="XP_014467297.1"/>
    </source>
</evidence>
<accession>A0A6P3WN92</accession>
<proteinExistence type="predicted"/>
<evidence type="ECO:0000313" key="3">
    <source>
        <dbReference type="Proteomes" id="UP000515204"/>
    </source>
</evidence>
<dbReference type="Proteomes" id="UP000515204">
    <property type="component" value="Unplaced"/>
</dbReference>
<dbReference type="KEGG" id="dqu:106740606"/>
<evidence type="ECO:0000313" key="5">
    <source>
        <dbReference type="RefSeq" id="XP_014467295.1"/>
    </source>
</evidence>
<organism evidence="3 7">
    <name type="scientific">Dinoponera quadriceps</name>
    <name type="common">South American ant</name>
    <dbReference type="NCBI Taxonomy" id="609295"/>
    <lineage>
        <taxon>Eukaryota</taxon>
        <taxon>Metazoa</taxon>
        <taxon>Ecdysozoa</taxon>
        <taxon>Arthropoda</taxon>
        <taxon>Hexapoda</taxon>
        <taxon>Insecta</taxon>
        <taxon>Pterygota</taxon>
        <taxon>Neoptera</taxon>
        <taxon>Endopterygota</taxon>
        <taxon>Hymenoptera</taxon>
        <taxon>Apocrita</taxon>
        <taxon>Aculeata</taxon>
        <taxon>Formicoidea</taxon>
        <taxon>Formicidae</taxon>
        <taxon>Ponerinae</taxon>
        <taxon>Ponerini</taxon>
        <taxon>Dinoponera</taxon>
    </lineage>
</organism>
<dbReference type="PANTHER" id="PTHR28069:SF2">
    <property type="entry name" value="GH20023P"/>
    <property type="match status" value="1"/>
</dbReference>
<dbReference type="RefSeq" id="XP_014467295.1">
    <property type="nucleotide sequence ID" value="XM_014611809.1"/>
</dbReference>
<name>A0A6P3WN92_DINQU</name>
<feature type="compositionally biased region" description="Low complexity" evidence="1">
    <location>
        <begin position="308"/>
        <end position="328"/>
    </location>
</feature>
<dbReference type="GeneID" id="106740606"/>
<evidence type="ECO:0000313" key="6">
    <source>
        <dbReference type="RefSeq" id="XP_014467296.1"/>
    </source>
</evidence>